<dbReference type="PANTHER" id="PTHR11705:SF143">
    <property type="entry name" value="SLL0236 PROTEIN"/>
    <property type="match status" value="1"/>
</dbReference>
<comment type="caution">
    <text evidence="10">The sequence shown here is derived from an EMBL/GenBank/DDBJ whole genome shotgun (WGS) entry which is preliminary data.</text>
</comment>
<gene>
    <name evidence="10" type="ORF">ENX07_04885</name>
</gene>
<proteinExistence type="inferred from homology"/>
<evidence type="ECO:0000256" key="1">
    <source>
        <dbReference type="ARBA" id="ARBA00001947"/>
    </source>
</evidence>
<keyword evidence="5" id="KW-0378">Hydrolase</keyword>
<feature type="active site" description="Proton donor/acceptor" evidence="8">
    <location>
        <position position="296"/>
    </location>
</feature>
<dbReference type="Gene3D" id="3.40.630.10">
    <property type="entry name" value="Zn peptidases"/>
    <property type="match status" value="1"/>
</dbReference>
<protein>
    <recommendedName>
        <fullName evidence="9">Peptidase M14 domain-containing protein</fullName>
    </recommendedName>
</protein>
<feature type="domain" description="Peptidase M14" evidence="9">
    <location>
        <begin position="27"/>
        <end position="326"/>
    </location>
</feature>
<dbReference type="InterPro" id="IPR057246">
    <property type="entry name" value="CARBOXYPEPT_ZN_1"/>
</dbReference>
<sequence length="463" mass="54202">MRISEFIGLLTLFLIINPLEGFGFPPRYHTYQEMEEDLIRLAHEFPHLCRLETLGFSTRLGRAILGIKISDFPQIREDEPRLLFNGNHHAAEIIGPEICLFLAESLLGQYETNEEVKRFVDSLEIWIVPMVNPDGHWIVEQDIDTLWRKDLRDNDTNGIINLDYDGVDLNRNYDFLWERGVSEPSSREYRGPAPFSEGEICALRDLAERERFVIDVCYHSDIDPRRGEYVYFPWLWGNSRSPDYFHLQEIACSLAFSIPNDLNNGTYSYIYGRAEEGGLARNWFYYALGIFSFTVEVSRGYRPPEMRVDSICRKNLRGCYYLMRRALSSQITGRIYDATTQRPLSAEVRILEAYAPPETILPRFSDSIFGRFRRLLLPGRYRVLVLKEGYEMKMETVEVFLGRPTEIEIYLQPSGIEEKRRSDVKIQNFGLYYTADGRRAERILGKGIYFKREKERMKKIVVF</sequence>
<organism evidence="10">
    <name type="scientific">candidate division WOR-3 bacterium</name>
    <dbReference type="NCBI Taxonomy" id="2052148"/>
    <lineage>
        <taxon>Bacteria</taxon>
        <taxon>Bacteria division WOR-3</taxon>
    </lineage>
</organism>
<dbReference type="InterPro" id="IPR008969">
    <property type="entry name" value="CarboxyPept-like_regulatory"/>
</dbReference>
<evidence type="ECO:0000256" key="6">
    <source>
        <dbReference type="ARBA" id="ARBA00022833"/>
    </source>
</evidence>
<evidence type="ECO:0000256" key="3">
    <source>
        <dbReference type="ARBA" id="ARBA00022670"/>
    </source>
</evidence>
<evidence type="ECO:0000256" key="5">
    <source>
        <dbReference type="ARBA" id="ARBA00022801"/>
    </source>
</evidence>
<evidence type="ECO:0000256" key="2">
    <source>
        <dbReference type="ARBA" id="ARBA00005988"/>
    </source>
</evidence>
<dbReference type="EMBL" id="DTMQ01000033">
    <property type="protein sequence ID" value="HGE99388.1"/>
    <property type="molecule type" value="Genomic_DNA"/>
</dbReference>
<comment type="cofactor">
    <cofactor evidence="1">
        <name>Zn(2+)</name>
        <dbReference type="ChEBI" id="CHEBI:29105"/>
    </cofactor>
</comment>
<dbReference type="SUPFAM" id="SSF49464">
    <property type="entry name" value="Carboxypeptidase regulatory domain-like"/>
    <property type="match status" value="1"/>
</dbReference>
<keyword evidence="4" id="KW-0479">Metal-binding</keyword>
<reference evidence="10" key="1">
    <citation type="journal article" date="2020" name="mSystems">
        <title>Genome- and Community-Level Interaction Insights into Carbon Utilization and Element Cycling Functions of Hydrothermarchaeota in Hydrothermal Sediment.</title>
        <authorList>
            <person name="Zhou Z."/>
            <person name="Liu Y."/>
            <person name="Xu W."/>
            <person name="Pan J."/>
            <person name="Luo Z.H."/>
            <person name="Li M."/>
        </authorList>
    </citation>
    <scope>NUCLEOTIDE SEQUENCE [LARGE SCALE GENOMIC DNA]</scope>
    <source>
        <strain evidence="10">SpSt-906</strain>
    </source>
</reference>
<keyword evidence="7" id="KW-0482">Metalloprotease</keyword>
<dbReference type="GO" id="GO:0006508">
    <property type="term" value="P:proteolysis"/>
    <property type="evidence" value="ECO:0007669"/>
    <property type="project" value="UniProtKB-KW"/>
</dbReference>
<dbReference type="PANTHER" id="PTHR11705">
    <property type="entry name" value="PROTEASE FAMILY M14 CARBOXYPEPTIDASE A,B"/>
    <property type="match status" value="1"/>
</dbReference>
<dbReference type="GO" id="GO:0008270">
    <property type="term" value="F:zinc ion binding"/>
    <property type="evidence" value="ECO:0007669"/>
    <property type="project" value="InterPro"/>
</dbReference>
<dbReference type="InterPro" id="IPR000834">
    <property type="entry name" value="Peptidase_M14"/>
</dbReference>
<keyword evidence="6" id="KW-0862">Zinc</keyword>
<dbReference type="AlphaFoldDB" id="A0A7C3URD7"/>
<keyword evidence="3" id="KW-0645">Protease</keyword>
<name>A0A7C3URD7_UNCW3</name>
<evidence type="ECO:0000259" key="9">
    <source>
        <dbReference type="PROSITE" id="PS52035"/>
    </source>
</evidence>
<dbReference type="GO" id="GO:0005615">
    <property type="term" value="C:extracellular space"/>
    <property type="evidence" value="ECO:0007669"/>
    <property type="project" value="TreeGrafter"/>
</dbReference>
<comment type="similarity">
    <text evidence="2 8">Belongs to the peptidase M14 family.</text>
</comment>
<dbReference type="PROSITE" id="PS00132">
    <property type="entry name" value="CARBOXYPEPT_ZN_1"/>
    <property type="match status" value="1"/>
</dbReference>
<dbReference type="GO" id="GO:0004181">
    <property type="term" value="F:metallocarboxypeptidase activity"/>
    <property type="evidence" value="ECO:0007669"/>
    <property type="project" value="InterPro"/>
</dbReference>
<evidence type="ECO:0000256" key="7">
    <source>
        <dbReference type="ARBA" id="ARBA00023049"/>
    </source>
</evidence>
<evidence type="ECO:0000256" key="4">
    <source>
        <dbReference type="ARBA" id="ARBA00022723"/>
    </source>
</evidence>
<accession>A0A7C3URD7</accession>
<dbReference type="PROSITE" id="PS52035">
    <property type="entry name" value="PEPTIDASE_M14"/>
    <property type="match status" value="1"/>
</dbReference>
<dbReference type="SMART" id="SM00631">
    <property type="entry name" value="Zn_pept"/>
    <property type="match status" value="1"/>
</dbReference>
<evidence type="ECO:0000313" key="10">
    <source>
        <dbReference type="EMBL" id="HGE99388.1"/>
    </source>
</evidence>
<dbReference type="Pfam" id="PF00246">
    <property type="entry name" value="Peptidase_M14"/>
    <property type="match status" value="1"/>
</dbReference>
<dbReference type="SUPFAM" id="SSF53187">
    <property type="entry name" value="Zn-dependent exopeptidases"/>
    <property type="match status" value="1"/>
</dbReference>
<evidence type="ECO:0000256" key="8">
    <source>
        <dbReference type="PROSITE-ProRule" id="PRU01379"/>
    </source>
</evidence>
<dbReference type="Gene3D" id="2.60.40.1120">
    <property type="entry name" value="Carboxypeptidase-like, regulatory domain"/>
    <property type="match status" value="1"/>
</dbReference>